<protein>
    <submittedName>
        <fullName evidence="1">Uncharacterized protein</fullName>
    </submittedName>
</protein>
<gene>
    <name evidence="1" type="ORF">SAMN03080598_02528</name>
</gene>
<dbReference type="EMBL" id="FNVR01000013">
    <property type="protein sequence ID" value="SEG11023.1"/>
    <property type="molecule type" value="Genomic_DNA"/>
</dbReference>
<dbReference type="RefSeq" id="WP_160111245.1">
    <property type="nucleotide sequence ID" value="NZ_FNVR01000013.1"/>
</dbReference>
<keyword evidence="2" id="KW-1185">Reference proteome</keyword>
<sequence>MEKKNKDQVVVKSSIKAKKELQKIGASLKGKELFKQKVDNAKKILASIKSLPV</sequence>
<evidence type="ECO:0000313" key="2">
    <source>
        <dbReference type="Proteomes" id="UP000236736"/>
    </source>
</evidence>
<name>A0A1H5XHB8_9BACT</name>
<evidence type="ECO:0000313" key="1">
    <source>
        <dbReference type="EMBL" id="SEG11023.1"/>
    </source>
</evidence>
<dbReference type="AlphaFoldDB" id="A0A1H5XHB8"/>
<accession>A0A1H5XHB8</accession>
<organism evidence="1 2">
    <name type="scientific">Algoriphagus boritolerans DSM 17298 = JCM 18970</name>
    <dbReference type="NCBI Taxonomy" id="1120964"/>
    <lineage>
        <taxon>Bacteria</taxon>
        <taxon>Pseudomonadati</taxon>
        <taxon>Bacteroidota</taxon>
        <taxon>Cytophagia</taxon>
        <taxon>Cytophagales</taxon>
        <taxon>Cyclobacteriaceae</taxon>
        <taxon>Algoriphagus</taxon>
    </lineage>
</organism>
<proteinExistence type="predicted"/>
<reference evidence="2" key="1">
    <citation type="submission" date="2016-10" db="EMBL/GenBank/DDBJ databases">
        <authorList>
            <person name="Varghese N."/>
            <person name="Submissions S."/>
        </authorList>
    </citation>
    <scope>NUCLEOTIDE SEQUENCE [LARGE SCALE GENOMIC DNA]</scope>
    <source>
        <strain evidence="2">DSM 17298</strain>
    </source>
</reference>
<dbReference type="Proteomes" id="UP000236736">
    <property type="component" value="Unassembled WGS sequence"/>
</dbReference>
<dbReference type="OrthoDB" id="9985378at2"/>